<dbReference type="Proteomes" id="UP001148662">
    <property type="component" value="Unassembled WGS sequence"/>
</dbReference>
<accession>A0ACC1RZD2</accession>
<organism evidence="1 2">
    <name type="scientific">Phlebia brevispora</name>
    <dbReference type="NCBI Taxonomy" id="194682"/>
    <lineage>
        <taxon>Eukaryota</taxon>
        <taxon>Fungi</taxon>
        <taxon>Dikarya</taxon>
        <taxon>Basidiomycota</taxon>
        <taxon>Agaricomycotina</taxon>
        <taxon>Agaricomycetes</taxon>
        <taxon>Polyporales</taxon>
        <taxon>Meruliaceae</taxon>
        <taxon>Phlebia</taxon>
    </lineage>
</organism>
<dbReference type="EMBL" id="JANHOG010001991">
    <property type="protein sequence ID" value="KAJ3528811.1"/>
    <property type="molecule type" value="Genomic_DNA"/>
</dbReference>
<sequence>MIVSESPTGNEEAELALAALGISLTSLLPTRHTQDASLPVPHDRNRFITRLNIVRGLLTAQSLTPCGTGLPSLGLFIVPFIPTLPHSSRPPVAALSLQHPSSSMSFGSFPPAHNVRSPAIPLAFSTVMIKALLFYVFASAVFWTGAHAFIPAMPSNGSITFTNGTQASTLKLNWFEGGFTQNVTYQLVGANSNGINKGVLMHFSEDTMTNDTSEYAYRSGALSGVAAHGVVPRILLMPCLEPSQSARPRMYAQECTPWDFGVQFLRCIALMLSGMHVRVPSYAFSLKSIDLADILDTDIFSRSDNTMDRTRGLRCERHQVLPTGRYLYPCTGARRCSRRKYCITLLSSSVLITGGVQSIPACSDAQLLYSKYSQTCTINAEYADPVYFDQIMDIFASPTLTVSNTIDYEYSALNTTVSMVFNATFLNDTAQLVNNTVVNGTVTSEAYLFASLIAYNATGDPGAEPNGTASSTSSDGGDGQPQQKSSLAMIILYAITGCVSALFCVVIVSGAIRAIRHPERYGPRVGTSYGPGTPGYVTAQSRARGLTRAILDTFPIVKFGRVEDGVQPDRIVTHKDVESAGATDEAEPAKSGGQKE</sequence>
<name>A0ACC1RZD2_9APHY</name>
<gene>
    <name evidence="1" type="ORF">NM688_g7944</name>
</gene>
<evidence type="ECO:0000313" key="1">
    <source>
        <dbReference type="EMBL" id="KAJ3528811.1"/>
    </source>
</evidence>
<reference evidence="1" key="1">
    <citation type="submission" date="2022-07" db="EMBL/GenBank/DDBJ databases">
        <title>Genome Sequence of Phlebia brevispora.</title>
        <authorList>
            <person name="Buettner E."/>
        </authorList>
    </citation>
    <scope>NUCLEOTIDE SEQUENCE</scope>
    <source>
        <strain evidence="1">MPL23</strain>
    </source>
</reference>
<protein>
    <submittedName>
        <fullName evidence="1">Uncharacterized protein</fullName>
    </submittedName>
</protein>
<evidence type="ECO:0000313" key="2">
    <source>
        <dbReference type="Proteomes" id="UP001148662"/>
    </source>
</evidence>
<proteinExistence type="predicted"/>
<keyword evidence="2" id="KW-1185">Reference proteome</keyword>
<comment type="caution">
    <text evidence="1">The sequence shown here is derived from an EMBL/GenBank/DDBJ whole genome shotgun (WGS) entry which is preliminary data.</text>
</comment>